<name>A0A4U3MJJ9_9ACTN</name>
<dbReference type="Proteomes" id="UP000308705">
    <property type="component" value="Unassembled WGS sequence"/>
</dbReference>
<evidence type="ECO:0000313" key="2">
    <source>
        <dbReference type="Proteomes" id="UP000308705"/>
    </source>
</evidence>
<gene>
    <name evidence="1" type="ORF">FDA94_09120</name>
</gene>
<dbReference type="EMBL" id="SZQA01000006">
    <property type="protein sequence ID" value="TKK89541.1"/>
    <property type="molecule type" value="Genomic_DNA"/>
</dbReference>
<dbReference type="AlphaFoldDB" id="A0A4U3MJJ9"/>
<proteinExistence type="predicted"/>
<evidence type="ECO:0000313" key="1">
    <source>
        <dbReference type="EMBL" id="TKK89541.1"/>
    </source>
</evidence>
<reference evidence="1 2" key="1">
    <citation type="submission" date="2019-04" db="EMBL/GenBank/DDBJ databases">
        <title>Herbidospora sp. NEAU-GS14.nov., a novel actinomycete isolated from soil.</title>
        <authorList>
            <person name="Han L."/>
        </authorList>
    </citation>
    <scope>NUCLEOTIDE SEQUENCE [LARGE SCALE GENOMIC DNA]</scope>
    <source>
        <strain evidence="1 2">NEAU-GS14</strain>
    </source>
</reference>
<accession>A0A4U3MJJ9</accession>
<dbReference type="OrthoDB" id="3540052at2"/>
<keyword evidence="2" id="KW-1185">Reference proteome</keyword>
<protein>
    <submittedName>
        <fullName evidence="1">Putative TOMM peptide</fullName>
    </submittedName>
</protein>
<sequence>MTLDTNGLDTAQRRVFGELTAHAWSDAGLRLRYEREPAAVLAEYDIHLAEGIVAPALPPRPLAEVVVETLSAPVAVVPPCLDFCFCFLQVSR</sequence>
<dbReference type="RefSeq" id="WP_137246599.1">
    <property type="nucleotide sequence ID" value="NZ_SZQA01000006.1"/>
</dbReference>
<organism evidence="1 2">
    <name type="scientific">Herbidospora galbida</name>
    <dbReference type="NCBI Taxonomy" id="2575442"/>
    <lineage>
        <taxon>Bacteria</taxon>
        <taxon>Bacillati</taxon>
        <taxon>Actinomycetota</taxon>
        <taxon>Actinomycetes</taxon>
        <taxon>Streptosporangiales</taxon>
        <taxon>Streptosporangiaceae</taxon>
        <taxon>Herbidospora</taxon>
    </lineage>
</organism>
<comment type="caution">
    <text evidence="1">The sequence shown here is derived from an EMBL/GenBank/DDBJ whole genome shotgun (WGS) entry which is preliminary data.</text>
</comment>